<keyword evidence="1" id="KW-0134">Cell wall</keyword>
<feature type="compositionally biased region" description="Low complexity" evidence="5">
    <location>
        <begin position="158"/>
        <end position="167"/>
    </location>
</feature>
<evidence type="ECO:0000256" key="7">
    <source>
        <dbReference type="SAM" id="SignalP"/>
    </source>
</evidence>
<dbReference type="PROSITE" id="PS50847">
    <property type="entry name" value="GRAM_POS_ANCHORING"/>
    <property type="match status" value="1"/>
</dbReference>
<proteinExistence type="predicted"/>
<name>A0ABV2VZ63_9ACTN</name>
<accession>A0ABV2VZ63</accession>
<dbReference type="NCBIfam" id="NF041528">
    <property type="entry name" value="strep_LAETG"/>
    <property type="match status" value="1"/>
</dbReference>
<feature type="chain" id="PRO_5045139307" evidence="7">
    <location>
        <begin position="30"/>
        <end position="430"/>
    </location>
</feature>
<feature type="region of interest" description="Disordered" evidence="5">
    <location>
        <begin position="158"/>
        <end position="200"/>
    </location>
</feature>
<protein>
    <submittedName>
        <fullName evidence="9">LAETG motif-containing sortase-dependent surface protein</fullName>
    </submittedName>
</protein>
<keyword evidence="6" id="KW-1133">Transmembrane helix</keyword>
<feature type="compositionally biased region" description="Basic and acidic residues" evidence="5">
    <location>
        <begin position="170"/>
        <end position="182"/>
    </location>
</feature>
<keyword evidence="6" id="KW-0812">Transmembrane</keyword>
<reference evidence="9 10" key="1">
    <citation type="submission" date="2024-06" db="EMBL/GenBank/DDBJ databases">
        <title>The Natural Products Discovery Center: Release of the First 8490 Sequenced Strains for Exploring Actinobacteria Biosynthetic Diversity.</title>
        <authorList>
            <person name="Kalkreuter E."/>
            <person name="Kautsar S.A."/>
            <person name="Yang D."/>
            <person name="Bader C.D."/>
            <person name="Teijaro C.N."/>
            <person name="Fluegel L."/>
            <person name="Davis C.M."/>
            <person name="Simpson J.R."/>
            <person name="Lauterbach L."/>
            <person name="Steele A.D."/>
            <person name="Gui C."/>
            <person name="Meng S."/>
            <person name="Li G."/>
            <person name="Viehrig K."/>
            <person name="Ye F."/>
            <person name="Su P."/>
            <person name="Kiefer A.F."/>
            <person name="Nichols A."/>
            <person name="Cepeda A.J."/>
            <person name="Yan W."/>
            <person name="Fan B."/>
            <person name="Jiang Y."/>
            <person name="Adhikari A."/>
            <person name="Zheng C.-J."/>
            <person name="Schuster L."/>
            <person name="Cowan T.M."/>
            <person name="Smanski M.J."/>
            <person name="Chevrette M.G."/>
            <person name="De Carvalho L.P.S."/>
            <person name="Shen B."/>
        </authorList>
    </citation>
    <scope>NUCLEOTIDE SEQUENCE [LARGE SCALE GENOMIC DNA]</scope>
    <source>
        <strain evidence="9 10">NPDC006337</strain>
    </source>
</reference>
<evidence type="ECO:0000259" key="8">
    <source>
        <dbReference type="PROSITE" id="PS50847"/>
    </source>
</evidence>
<feature type="signal peptide" evidence="7">
    <location>
        <begin position="1"/>
        <end position="29"/>
    </location>
</feature>
<keyword evidence="2" id="KW-0964">Secreted</keyword>
<feature type="transmembrane region" description="Helical" evidence="6">
    <location>
        <begin position="403"/>
        <end position="421"/>
    </location>
</feature>
<evidence type="ECO:0000256" key="6">
    <source>
        <dbReference type="SAM" id="Phobius"/>
    </source>
</evidence>
<evidence type="ECO:0000313" key="10">
    <source>
        <dbReference type="Proteomes" id="UP001550378"/>
    </source>
</evidence>
<comment type="caution">
    <text evidence="9">The sequence shown here is derived from an EMBL/GenBank/DDBJ whole genome shotgun (WGS) entry which is preliminary data.</text>
</comment>
<dbReference type="RefSeq" id="WP_359657807.1">
    <property type="nucleotide sequence ID" value="NZ_JBEXZP010000235.1"/>
</dbReference>
<evidence type="ECO:0000256" key="2">
    <source>
        <dbReference type="ARBA" id="ARBA00022525"/>
    </source>
</evidence>
<evidence type="ECO:0000256" key="4">
    <source>
        <dbReference type="ARBA" id="ARBA00023088"/>
    </source>
</evidence>
<evidence type="ECO:0000256" key="1">
    <source>
        <dbReference type="ARBA" id="ARBA00022512"/>
    </source>
</evidence>
<keyword evidence="10" id="KW-1185">Reference proteome</keyword>
<keyword evidence="3 7" id="KW-0732">Signal</keyword>
<evidence type="ECO:0000256" key="3">
    <source>
        <dbReference type="ARBA" id="ARBA00022729"/>
    </source>
</evidence>
<feature type="region of interest" description="Disordered" evidence="5">
    <location>
        <begin position="360"/>
        <end position="397"/>
    </location>
</feature>
<sequence>MKIRRLLATAVVAAVTAPAALAPVAPASAATGPAVPRPQVPPLGRSSGAPYAADDAARPSLMELEKAAAAARQAYDAAVTAEAAAVRALADELSDTAPLAVAAAGAVRDAEAAAAARQAAADRLADAEAALKDLPEGATEAEKARAEQDVADALAAAEDAAEAQETAGTRAKEATRARDDARAAASARVHRAGEDKAKALAAREAADKALADAREEAERGACVPEDRLTVEVTGLPATITAGTTVDFTVRVGNGTDRTLDEVWPYVKVEGPDDLLDVLWSTAGSPAWQDADADHYAGAVEKLAAGAHAEVKVRLRVAASAPAGDGVATVAADYLNDDESCGGTPEFHEYGFGVVTAAPLPGPPAARPASPAPQTHGAAATRPLTTPAAGSLADTGSSSAVPQVAGAAATAVALGAGLILAVRRRRPGTEA</sequence>
<gene>
    <name evidence="9" type="ORF">ABZ508_02305</name>
</gene>
<evidence type="ECO:0000313" key="9">
    <source>
        <dbReference type="EMBL" id="MEU0706203.1"/>
    </source>
</evidence>
<dbReference type="EMBL" id="JBEXZR010000001">
    <property type="protein sequence ID" value="MEU0706203.1"/>
    <property type="molecule type" value="Genomic_DNA"/>
</dbReference>
<feature type="compositionally biased region" description="Low complexity" evidence="5">
    <location>
        <begin position="366"/>
        <end position="388"/>
    </location>
</feature>
<feature type="domain" description="Gram-positive cocci surface proteins LPxTG" evidence="8">
    <location>
        <begin position="391"/>
        <end position="430"/>
    </location>
</feature>
<dbReference type="Proteomes" id="UP001550378">
    <property type="component" value="Unassembled WGS sequence"/>
</dbReference>
<keyword evidence="4" id="KW-0572">Peptidoglycan-anchor</keyword>
<organism evidence="9 10">
    <name type="scientific">Streptomyces lavendulocolor</name>
    <dbReference type="NCBI Taxonomy" id="67316"/>
    <lineage>
        <taxon>Bacteria</taxon>
        <taxon>Bacillati</taxon>
        <taxon>Actinomycetota</taxon>
        <taxon>Actinomycetes</taxon>
        <taxon>Kitasatosporales</taxon>
        <taxon>Streptomycetaceae</taxon>
        <taxon>Streptomyces</taxon>
    </lineage>
</organism>
<dbReference type="InterPro" id="IPR019931">
    <property type="entry name" value="LPXTG_anchor"/>
</dbReference>
<keyword evidence="6" id="KW-0472">Membrane</keyword>
<evidence type="ECO:0000256" key="5">
    <source>
        <dbReference type="SAM" id="MobiDB-lite"/>
    </source>
</evidence>
<feature type="region of interest" description="Disordered" evidence="5">
    <location>
        <begin position="26"/>
        <end position="52"/>
    </location>
</feature>